<comment type="caution">
    <text evidence="1">The sequence shown here is derived from an EMBL/GenBank/DDBJ whole genome shotgun (WGS) entry which is preliminary data.</text>
</comment>
<protein>
    <submittedName>
        <fullName evidence="1">Uncharacterized protein</fullName>
    </submittedName>
</protein>
<gene>
    <name evidence="1" type="ORF">GCM10009663_17860</name>
</gene>
<dbReference type="Proteomes" id="UP001499987">
    <property type="component" value="Unassembled WGS sequence"/>
</dbReference>
<proteinExistence type="predicted"/>
<evidence type="ECO:0000313" key="2">
    <source>
        <dbReference type="Proteomes" id="UP001499987"/>
    </source>
</evidence>
<reference evidence="2" key="1">
    <citation type="journal article" date="2019" name="Int. J. Syst. Evol. Microbiol.">
        <title>The Global Catalogue of Microorganisms (GCM) 10K type strain sequencing project: providing services to taxonomists for standard genome sequencing and annotation.</title>
        <authorList>
            <consortium name="The Broad Institute Genomics Platform"/>
            <consortium name="The Broad Institute Genome Sequencing Center for Infectious Disease"/>
            <person name="Wu L."/>
            <person name="Ma J."/>
        </authorList>
    </citation>
    <scope>NUCLEOTIDE SEQUENCE [LARGE SCALE GENOMIC DNA]</scope>
    <source>
        <strain evidence="2">JCM 13002</strain>
    </source>
</reference>
<dbReference type="RefSeq" id="WP_344622957.1">
    <property type="nucleotide sequence ID" value="NZ_BAAALD010000011.1"/>
</dbReference>
<keyword evidence="2" id="KW-1185">Reference proteome</keyword>
<name>A0ABP4E092_9ACTN</name>
<organism evidence="1 2">
    <name type="scientific">Kitasatospora arboriphila</name>
    <dbReference type="NCBI Taxonomy" id="258052"/>
    <lineage>
        <taxon>Bacteria</taxon>
        <taxon>Bacillati</taxon>
        <taxon>Actinomycetota</taxon>
        <taxon>Actinomycetes</taxon>
        <taxon>Kitasatosporales</taxon>
        <taxon>Streptomycetaceae</taxon>
        <taxon>Kitasatospora</taxon>
    </lineage>
</organism>
<dbReference type="EMBL" id="BAAALD010000011">
    <property type="protein sequence ID" value="GAA1076690.1"/>
    <property type="molecule type" value="Genomic_DNA"/>
</dbReference>
<evidence type="ECO:0000313" key="1">
    <source>
        <dbReference type="EMBL" id="GAA1076690.1"/>
    </source>
</evidence>
<accession>A0ABP4E092</accession>
<sequence>MTALVVMLEIEQPDTVHDLGGGEHASEGRAALVVHAAPVAADGGPERRTFCGSDTAGLERDPWQPAEDAAVWYPSRWSQRVCEECAAAVRGR</sequence>